<reference evidence="1 2" key="1">
    <citation type="submission" date="2020-12" db="EMBL/GenBank/DDBJ databases">
        <title>De novo assembly of Tibetan sheep genome.</title>
        <authorList>
            <person name="Li X."/>
        </authorList>
    </citation>
    <scope>NUCLEOTIDE SEQUENCE [LARGE SCALE GENOMIC DNA]</scope>
    <source>
        <tissue evidence="1">Heart</tissue>
    </source>
</reference>
<accession>A0A835ZNB7</accession>
<organism evidence="1 2">
    <name type="scientific">Ovis aries</name>
    <name type="common">Sheep</name>
    <dbReference type="NCBI Taxonomy" id="9940"/>
    <lineage>
        <taxon>Eukaryota</taxon>
        <taxon>Metazoa</taxon>
        <taxon>Chordata</taxon>
        <taxon>Craniata</taxon>
        <taxon>Vertebrata</taxon>
        <taxon>Euteleostomi</taxon>
        <taxon>Mammalia</taxon>
        <taxon>Eutheria</taxon>
        <taxon>Laurasiatheria</taxon>
        <taxon>Artiodactyla</taxon>
        <taxon>Ruminantia</taxon>
        <taxon>Pecora</taxon>
        <taxon>Bovidae</taxon>
        <taxon>Caprinae</taxon>
        <taxon>Ovis</taxon>
    </lineage>
</organism>
<dbReference type="EMBL" id="JAEMGP010000026">
    <property type="protein sequence ID" value="KAG5194524.1"/>
    <property type="molecule type" value="Genomic_DNA"/>
</dbReference>
<dbReference type="Proteomes" id="UP000664991">
    <property type="component" value="Chromosome 26"/>
</dbReference>
<protein>
    <submittedName>
        <fullName evidence="1">Uncharacterized protein</fullName>
    </submittedName>
</protein>
<sequence>MSELTSFPGLEHSYSGIGINNDCAILFFGHRDKREKVGVERENSAVLSWLDSPLNTGIRFLDDCVLVDLVCFDPTSSRLSWFYLHSWICGICGNCFLSLAYCGLSLIVSDVMGMLTSCLVSQSFRKGSQAVLDPSAGPCIERLAKEMDLQKSNVKKVKFTLSSLGWAANAAQRTVR</sequence>
<dbReference type="AlphaFoldDB" id="A0A835ZNB7"/>
<comment type="caution">
    <text evidence="1">The sequence shown here is derived from an EMBL/GenBank/DDBJ whole genome shotgun (WGS) entry which is preliminary data.</text>
</comment>
<evidence type="ECO:0000313" key="2">
    <source>
        <dbReference type="Proteomes" id="UP000664991"/>
    </source>
</evidence>
<name>A0A835ZNB7_SHEEP</name>
<evidence type="ECO:0000313" key="1">
    <source>
        <dbReference type="EMBL" id="KAG5194524.1"/>
    </source>
</evidence>
<gene>
    <name evidence="1" type="ORF">JEQ12_013321</name>
</gene>
<proteinExistence type="predicted"/>